<gene>
    <name evidence="1" type="ORF">KHC33_06425</name>
</gene>
<evidence type="ECO:0000313" key="2">
    <source>
        <dbReference type="Proteomes" id="UP000680656"/>
    </source>
</evidence>
<dbReference type="GeneID" id="65096803"/>
<reference evidence="1 2" key="1">
    <citation type="submission" date="2021-05" db="EMBL/GenBank/DDBJ databases">
        <title>A novel Methanospirillum isolate from a pyrite-forming mixed culture.</title>
        <authorList>
            <person name="Bunk B."/>
            <person name="Sproer C."/>
            <person name="Spring S."/>
            <person name="Pester M."/>
        </authorList>
    </citation>
    <scope>NUCLEOTIDE SEQUENCE [LARGE SCALE GENOMIC DNA]</scope>
    <source>
        <strain evidence="1 2">J.3.6.1-F.2.7.3</strain>
    </source>
</reference>
<protein>
    <submittedName>
        <fullName evidence="1">Uncharacterized protein</fullName>
    </submittedName>
</protein>
<dbReference type="Proteomes" id="UP000680656">
    <property type="component" value="Chromosome"/>
</dbReference>
<evidence type="ECO:0000313" key="1">
    <source>
        <dbReference type="EMBL" id="QVV90122.1"/>
    </source>
</evidence>
<accession>A0A8E7B441</accession>
<dbReference type="RefSeq" id="WP_214420896.1">
    <property type="nucleotide sequence ID" value="NZ_CP075546.1"/>
</dbReference>
<organism evidence="1 2">
    <name type="scientific">Methanospirillum purgamenti</name>
    <dbReference type="NCBI Taxonomy" id="2834276"/>
    <lineage>
        <taxon>Archaea</taxon>
        <taxon>Methanobacteriati</taxon>
        <taxon>Methanobacteriota</taxon>
        <taxon>Stenosarchaea group</taxon>
        <taxon>Methanomicrobia</taxon>
        <taxon>Methanomicrobiales</taxon>
        <taxon>Methanospirillaceae</taxon>
        <taxon>Methanospirillum</taxon>
    </lineage>
</organism>
<dbReference type="EMBL" id="CP075546">
    <property type="protein sequence ID" value="QVV90122.1"/>
    <property type="molecule type" value="Genomic_DNA"/>
</dbReference>
<dbReference type="AlphaFoldDB" id="A0A8E7B441"/>
<dbReference type="KEGG" id="mrtj:KHC33_06425"/>
<sequence length="161" mass="17280">MSDIKEKEGDKKMMLKFIKIIRKKTPHKLSLIYLMLLTLVICFSVGCTSMPFVSKPEVNVDIIGSSPSIDILKTSIVEKVTLEVVNEGNAPAKETKVSVIAQTNDNITLGSGTVELGTIGVGGKIQKDVEIPLNLGGVAKLFLGIKDGSIGLKFNTSVSYV</sequence>
<keyword evidence="2" id="KW-1185">Reference proteome</keyword>
<proteinExistence type="predicted"/>
<name>A0A8E7B441_9EURY</name>